<dbReference type="Pfam" id="PF10923">
    <property type="entry name" value="BrxC_BrxD"/>
    <property type="match status" value="1"/>
</dbReference>
<name>A0A2T1DLY5_9CYAN</name>
<dbReference type="RefSeq" id="WP_073069360.1">
    <property type="nucleotide sequence ID" value="NZ_MPPI01000002.1"/>
</dbReference>
<reference evidence="1 2" key="2">
    <citation type="submission" date="2018-03" db="EMBL/GenBank/DDBJ databases">
        <title>The ancient ancestry and fast evolution of plastids.</title>
        <authorList>
            <person name="Moore K.R."/>
            <person name="Magnabosco C."/>
            <person name="Momper L."/>
            <person name="Gold D.A."/>
            <person name="Bosak T."/>
            <person name="Fournier G.P."/>
        </authorList>
    </citation>
    <scope>NUCLEOTIDE SEQUENCE [LARGE SCALE GENOMIC DNA]</scope>
    <source>
        <strain evidence="1 2">ULC007</strain>
    </source>
</reference>
<proteinExistence type="predicted"/>
<dbReference type="InterPro" id="IPR021228">
    <property type="entry name" value="BrxD"/>
</dbReference>
<reference evidence="1 2" key="1">
    <citation type="submission" date="2018-02" db="EMBL/GenBank/DDBJ databases">
        <authorList>
            <person name="Cohen D.B."/>
            <person name="Kent A.D."/>
        </authorList>
    </citation>
    <scope>NUCLEOTIDE SEQUENCE [LARGE SCALE GENOMIC DNA]</scope>
    <source>
        <strain evidence="1 2">ULC007</strain>
    </source>
</reference>
<evidence type="ECO:0000313" key="1">
    <source>
        <dbReference type="EMBL" id="PSB21510.1"/>
    </source>
</evidence>
<gene>
    <name evidence="1" type="ORF">C7B65_02665</name>
</gene>
<evidence type="ECO:0008006" key="3">
    <source>
        <dbReference type="Google" id="ProtNLM"/>
    </source>
</evidence>
<dbReference type="AlphaFoldDB" id="A0A2T1DLY5"/>
<dbReference type="OrthoDB" id="9772976at2"/>
<comment type="caution">
    <text evidence="1">The sequence shown here is derived from an EMBL/GenBank/DDBJ whole genome shotgun (WGS) entry which is preliminary data.</text>
</comment>
<dbReference type="EMBL" id="PVWG01000002">
    <property type="protein sequence ID" value="PSB21510.1"/>
    <property type="molecule type" value="Genomic_DNA"/>
</dbReference>
<organism evidence="1 2">
    <name type="scientific">Phormidesmis priestleyi ULC007</name>
    <dbReference type="NCBI Taxonomy" id="1920490"/>
    <lineage>
        <taxon>Bacteria</taxon>
        <taxon>Bacillati</taxon>
        <taxon>Cyanobacteriota</taxon>
        <taxon>Cyanophyceae</taxon>
        <taxon>Leptolyngbyales</taxon>
        <taxon>Leptolyngbyaceae</taxon>
        <taxon>Phormidesmis</taxon>
    </lineage>
</organism>
<accession>A0A2T1DLY5</accession>
<dbReference type="Proteomes" id="UP000238634">
    <property type="component" value="Unassembled WGS sequence"/>
</dbReference>
<sequence>MERYDANRRKSIAVVESLRAGIPTRTSTRELPDLRESLTDLIRQDLEQFSQGKRPDGRLAWGPYGQGKTHALTTVEHVALDLGFAVSRVSLSREVSCHHLLNFYGRVASVLRTPDSKMAGLTKALSAKKAGDLLNSPLADRDRYSHPLPEIVLEDYFFTSGEEQDLLYGDLMGTRITSPELKRIHRNCRGESLPKFEMNFRTTQHGSAYFGVMADAIALCGYKGWVLLLDEVELIGRLGKVGRLQAYRNLNWLLNWSDRPVRRDGDQELFCENPYPIYTFGVVASSLRNDVWFSGTSTPSAKNDRSQIPELAIEKFGADAGQVMQNFFETAIGSTCPTIRPLETGNLIQLLDRLVKLHGVAYAWNAKLEVSDLIRAIGSQPIRTHIRATLEALDIAYLYHENVNLGATDLLEASLQEQTDFFAITEESDL</sequence>
<dbReference type="STRING" id="1920490.GCA_001895925_01513"/>
<protein>
    <recommendedName>
        <fullName evidence="3">ATP-binding protein</fullName>
    </recommendedName>
</protein>
<keyword evidence="2" id="KW-1185">Reference proteome</keyword>
<evidence type="ECO:0000313" key="2">
    <source>
        <dbReference type="Proteomes" id="UP000238634"/>
    </source>
</evidence>